<dbReference type="EMBL" id="JAUTDP010000005">
    <property type="protein sequence ID" value="KAK3399170.1"/>
    <property type="molecule type" value="Genomic_DNA"/>
</dbReference>
<accession>A0AAE0PFW4</accession>
<reference evidence="1" key="2">
    <citation type="submission" date="2023-07" db="EMBL/GenBank/DDBJ databases">
        <authorList>
            <consortium name="Lawrence Berkeley National Laboratory"/>
            <person name="Haridas S."/>
            <person name="Hensen N."/>
            <person name="Bonometti L."/>
            <person name="Westerberg I."/>
            <person name="Brannstrom I.O."/>
            <person name="Guillou S."/>
            <person name="Cros-Aarteil S."/>
            <person name="Calhoun S."/>
            <person name="Kuo A."/>
            <person name="Mondo S."/>
            <person name="Pangilinan J."/>
            <person name="Riley R."/>
            <person name="LaButti K."/>
            <person name="Andreopoulos B."/>
            <person name="Lipzen A."/>
            <person name="Chen C."/>
            <person name="Yanf M."/>
            <person name="Daum C."/>
            <person name="Ng V."/>
            <person name="Clum A."/>
            <person name="Steindorff A."/>
            <person name="Ohm R."/>
            <person name="Martin F."/>
            <person name="Silar P."/>
            <person name="Natvig D."/>
            <person name="Lalanne C."/>
            <person name="Gautier V."/>
            <person name="Ament-velasquez S.L."/>
            <person name="Kruys A."/>
            <person name="Hutchinson M.I."/>
            <person name="Powell A.J."/>
            <person name="Barry K."/>
            <person name="Miller A.N."/>
            <person name="Grigoriev I.V."/>
            <person name="Debuchy R."/>
            <person name="Gladieux P."/>
            <person name="Thoren M.H."/>
            <person name="Johannesson H."/>
        </authorList>
    </citation>
    <scope>NUCLEOTIDE SEQUENCE</scope>
    <source>
        <strain evidence="1">FGSC 1904</strain>
    </source>
</reference>
<evidence type="ECO:0000313" key="2">
    <source>
        <dbReference type="Proteomes" id="UP001281003"/>
    </source>
</evidence>
<dbReference type="Proteomes" id="UP001281003">
    <property type="component" value="Unassembled WGS sequence"/>
</dbReference>
<comment type="caution">
    <text evidence="1">The sequence shown here is derived from an EMBL/GenBank/DDBJ whole genome shotgun (WGS) entry which is preliminary data.</text>
</comment>
<dbReference type="AlphaFoldDB" id="A0AAE0PFW4"/>
<organism evidence="1 2">
    <name type="scientific">Sordaria brevicollis</name>
    <dbReference type="NCBI Taxonomy" id="83679"/>
    <lineage>
        <taxon>Eukaryota</taxon>
        <taxon>Fungi</taxon>
        <taxon>Dikarya</taxon>
        <taxon>Ascomycota</taxon>
        <taxon>Pezizomycotina</taxon>
        <taxon>Sordariomycetes</taxon>
        <taxon>Sordariomycetidae</taxon>
        <taxon>Sordariales</taxon>
        <taxon>Sordariaceae</taxon>
        <taxon>Sordaria</taxon>
    </lineage>
</organism>
<gene>
    <name evidence="1" type="ORF">B0T20DRAFT_468891</name>
</gene>
<evidence type="ECO:0000313" key="1">
    <source>
        <dbReference type="EMBL" id="KAK3399170.1"/>
    </source>
</evidence>
<proteinExistence type="predicted"/>
<protein>
    <submittedName>
        <fullName evidence="1">Uncharacterized protein</fullName>
    </submittedName>
</protein>
<reference evidence="1" key="1">
    <citation type="journal article" date="2023" name="Mol. Phylogenet. Evol.">
        <title>Genome-scale phylogeny and comparative genomics of the fungal order Sordariales.</title>
        <authorList>
            <person name="Hensen N."/>
            <person name="Bonometti L."/>
            <person name="Westerberg I."/>
            <person name="Brannstrom I.O."/>
            <person name="Guillou S."/>
            <person name="Cros-Aarteil S."/>
            <person name="Calhoun S."/>
            <person name="Haridas S."/>
            <person name="Kuo A."/>
            <person name="Mondo S."/>
            <person name="Pangilinan J."/>
            <person name="Riley R."/>
            <person name="LaButti K."/>
            <person name="Andreopoulos B."/>
            <person name="Lipzen A."/>
            <person name="Chen C."/>
            <person name="Yan M."/>
            <person name="Daum C."/>
            <person name="Ng V."/>
            <person name="Clum A."/>
            <person name="Steindorff A."/>
            <person name="Ohm R.A."/>
            <person name="Martin F."/>
            <person name="Silar P."/>
            <person name="Natvig D.O."/>
            <person name="Lalanne C."/>
            <person name="Gautier V."/>
            <person name="Ament-Velasquez S.L."/>
            <person name="Kruys A."/>
            <person name="Hutchinson M.I."/>
            <person name="Powell A.J."/>
            <person name="Barry K."/>
            <person name="Miller A.N."/>
            <person name="Grigoriev I.V."/>
            <person name="Debuchy R."/>
            <person name="Gladieux P."/>
            <person name="Hiltunen Thoren M."/>
            <person name="Johannesson H."/>
        </authorList>
    </citation>
    <scope>NUCLEOTIDE SEQUENCE</scope>
    <source>
        <strain evidence="1">FGSC 1904</strain>
    </source>
</reference>
<sequence length="194" mass="22820">MMEPEYDPDVKIPSIYFTRSVFNPDTLKDEPVIGKWRHQLFHGVWLVLNLHVAEQRHPLESFSLDHYTADRMGQLLDKQIQSIVRYNCWPWRAYGVAKLRKIFVLAVLSTEDYIDFFGDLLRTFAANHNGREMSDQDLPLQGNQVRGLPEKYTEAFHTFIYREEEILAEMREVRDAALTLSFLSHADCQRTEKN</sequence>
<keyword evidence="2" id="KW-1185">Reference proteome</keyword>
<name>A0AAE0PFW4_SORBR</name>